<proteinExistence type="predicted"/>
<evidence type="ECO:0000313" key="1">
    <source>
        <dbReference type="EMBL" id="TID30811.1"/>
    </source>
</evidence>
<dbReference type="AlphaFoldDB" id="A0A4T0X5R0"/>
<accession>A0A4T0X5R0</accession>
<reference evidence="1 2" key="1">
    <citation type="journal article" date="2019" name="Front. Genet.">
        <title>Whole-Genome Sequencing of the Opportunistic Yeast Pathogen Candida inconspicua Uncovers Its Hybrid Origin.</title>
        <authorList>
            <person name="Mixao V."/>
            <person name="Hansen A.P."/>
            <person name="Saus E."/>
            <person name="Boekhout T."/>
            <person name="Lass-Florl C."/>
            <person name="Gabaldon T."/>
        </authorList>
    </citation>
    <scope>NUCLEOTIDE SEQUENCE [LARGE SCALE GENOMIC DNA]</scope>
    <source>
        <strain evidence="1 2">CBS 180</strain>
    </source>
</reference>
<dbReference type="CDD" id="cd09272">
    <property type="entry name" value="RNase_HI_RT_Ty1"/>
    <property type="match status" value="1"/>
</dbReference>
<sequence length="177" mass="20034">MILANGLHDFSKCDFEIQYISGKTNSAADALSRYPYDDKVRVHFFDLSCEKLNAFETININAMGTRFPTQRCLHMFLATNELDWFHPLLLFMGSITKKSRIKLLVDNQTAIHAMTGDSFGTASKHYAVRTAKLKERYKSGLYEVVHVPGEYQLADILTKPIAVAVSKKLIPIVFVKT</sequence>
<protein>
    <submittedName>
        <fullName evidence="1">Uncharacterized protein</fullName>
    </submittedName>
</protein>
<dbReference type="Proteomes" id="UP000307173">
    <property type="component" value="Unassembled WGS sequence"/>
</dbReference>
<evidence type="ECO:0000313" key="2">
    <source>
        <dbReference type="Proteomes" id="UP000307173"/>
    </source>
</evidence>
<name>A0A4T0X5R0_9ASCO</name>
<dbReference type="EMBL" id="SELW01000121">
    <property type="protein sequence ID" value="TID30811.1"/>
    <property type="molecule type" value="Genomic_DNA"/>
</dbReference>
<organism evidence="1 2">
    <name type="scientific">Pichia inconspicua</name>
    <dbReference type="NCBI Taxonomy" id="52247"/>
    <lineage>
        <taxon>Eukaryota</taxon>
        <taxon>Fungi</taxon>
        <taxon>Dikarya</taxon>
        <taxon>Ascomycota</taxon>
        <taxon>Saccharomycotina</taxon>
        <taxon>Pichiomycetes</taxon>
        <taxon>Pichiales</taxon>
        <taxon>Pichiaceae</taxon>
        <taxon>Pichia</taxon>
    </lineage>
</organism>
<gene>
    <name evidence="1" type="ORF">CANINC_000727</name>
</gene>
<dbReference type="OrthoDB" id="5423336at2759"/>
<keyword evidence="2" id="KW-1185">Reference proteome</keyword>
<comment type="caution">
    <text evidence="1">The sequence shown here is derived from an EMBL/GenBank/DDBJ whole genome shotgun (WGS) entry which is preliminary data.</text>
</comment>